<keyword evidence="1" id="KW-0472">Membrane</keyword>
<dbReference type="EMBL" id="KQ976424">
    <property type="protein sequence ID" value="KYM88303.1"/>
    <property type="molecule type" value="Genomic_DNA"/>
</dbReference>
<proteinExistence type="predicted"/>
<dbReference type="Proteomes" id="UP000078540">
    <property type="component" value="Unassembled WGS sequence"/>
</dbReference>
<feature type="transmembrane region" description="Helical" evidence="1">
    <location>
        <begin position="24"/>
        <end position="44"/>
    </location>
</feature>
<sequence length="127" mass="14121">MIIGASGLGYKYAEILLHNSAKSAVIDAIVNIAFIVALMPMYCASKLAVLRVTTLATDINNKIYDPYYDRTIDNVALAILDFIRKDKNGAVCVNKNGQPPFAVNFIQNDLCLYKLIFDNLCCFDQFT</sequence>
<organism evidence="2 3">
    <name type="scientific">Atta colombica</name>
    <dbReference type="NCBI Taxonomy" id="520822"/>
    <lineage>
        <taxon>Eukaryota</taxon>
        <taxon>Metazoa</taxon>
        <taxon>Ecdysozoa</taxon>
        <taxon>Arthropoda</taxon>
        <taxon>Hexapoda</taxon>
        <taxon>Insecta</taxon>
        <taxon>Pterygota</taxon>
        <taxon>Neoptera</taxon>
        <taxon>Endopterygota</taxon>
        <taxon>Hymenoptera</taxon>
        <taxon>Apocrita</taxon>
        <taxon>Aculeata</taxon>
        <taxon>Formicoidea</taxon>
        <taxon>Formicidae</taxon>
        <taxon>Myrmicinae</taxon>
        <taxon>Atta</taxon>
    </lineage>
</organism>
<name>A0A195BQ87_9HYME</name>
<accession>A0A195BQ87</accession>
<keyword evidence="1" id="KW-0812">Transmembrane</keyword>
<gene>
    <name evidence="2" type="ORF">ALC53_02785</name>
</gene>
<keyword evidence="3" id="KW-1185">Reference proteome</keyword>
<evidence type="ECO:0000313" key="3">
    <source>
        <dbReference type="Proteomes" id="UP000078540"/>
    </source>
</evidence>
<keyword evidence="1" id="KW-1133">Transmembrane helix</keyword>
<evidence type="ECO:0000256" key="1">
    <source>
        <dbReference type="SAM" id="Phobius"/>
    </source>
</evidence>
<reference evidence="2 3" key="1">
    <citation type="submission" date="2015-09" db="EMBL/GenBank/DDBJ databases">
        <title>Atta colombica WGS genome.</title>
        <authorList>
            <person name="Nygaard S."/>
            <person name="Hu H."/>
            <person name="Boomsma J."/>
            <person name="Zhang G."/>
        </authorList>
    </citation>
    <scope>NUCLEOTIDE SEQUENCE [LARGE SCALE GENOMIC DNA]</scope>
    <source>
        <strain evidence="2">Treedump-2</strain>
        <tissue evidence="2">Whole body</tissue>
    </source>
</reference>
<dbReference type="AlphaFoldDB" id="A0A195BQ87"/>
<evidence type="ECO:0000313" key="2">
    <source>
        <dbReference type="EMBL" id="KYM88303.1"/>
    </source>
</evidence>
<protein>
    <submittedName>
        <fullName evidence="2">Uncharacterized protein</fullName>
    </submittedName>
</protein>